<dbReference type="InterPro" id="IPR001678">
    <property type="entry name" value="MeTrfase_RsmB-F_NOP2_dom"/>
</dbReference>
<dbReference type="GO" id="GO:0009383">
    <property type="term" value="F:rRNA (cytosine-C5-)-methyltransferase activity"/>
    <property type="evidence" value="ECO:0007669"/>
    <property type="project" value="TreeGrafter"/>
</dbReference>
<dbReference type="Gene3D" id="3.40.50.150">
    <property type="entry name" value="Vaccinia Virus protein VP39"/>
    <property type="match status" value="1"/>
</dbReference>
<feature type="binding site" evidence="5">
    <location>
        <position position="260"/>
    </location>
    <ligand>
        <name>S-adenosyl-L-methionine</name>
        <dbReference type="ChEBI" id="CHEBI:59789"/>
    </ligand>
</feature>
<evidence type="ECO:0000259" key="6">
    <source>
        <dbReference type="PROSITE" id="PS51686"/>
    </source>
</evidence>
<dbReference type="PANTHER" id="PTHR22807:SF54">
    <property type="entry name" value="CHROMOSOME UNDETERMINED SCAFFOLD_82, WHOLE GENOME SHOTGUN SEQUENCE"/>
    <property type="match status" value="1"/>
</dbReference>
<evidence type="ECO:0000313" key="8">
    <source>
        <dbReference type="Proteomes" id="UP000069902"/>
    </source>
</evidence>
<dbReference type="Pfam" id="PF01189">
    <property type="entry name" value="Methyltr_RsmB-F"/>
    <property type="match status" value="1"/>
</dbReference>
<keyword evidence="8" id="KW-1185">Reference proteome</keyword>
<evidence type="ECO:0000256" key="2">
    <source>
        <dbReference type="ARBA" id="ARBA00022679"/>
    </source>
</evidence>
<dbReference type="GO" id="GO:0070475">
    <property type="term" value="P:rRNA base methylation"/>
    <property type="evidence" value="ECO:0007669"/>
    <property type="project" value="TreeGrafter"/>
</dbReference>
<accession>A0A0U5CRG1</accession>
<dbReference type="PRINTS" id="PR02008">
    <property type="entry name" value="RCMTFAMILY"/>
</dbReference>
<evidence type="ECO:0000313" key="7">
    <source>
        <dbReference type="EMBL" id="CUI17580.1"/>
    </source>
</evidence>
<dbReference type="Pfam" id="PF22458">
    <property type="entry name" value="RsmF-B_ferredox"/>
    <property type="match status" value="1"/>
</dbReference>
<proteinExistence type="inferred from homology"/>
<keyword evidence="1 5" id="KW-0489">Methyltransferase</keyword>
<dbReference type="STRING" id="389348.PNK_1976"/>
<keyword evidence="3 5" id="KW-0949">S-adenosyl-L-methionine</keyword>
<dbReference type="InterPro" id="IPR054728">
    <property type="entry name" value="RsmB-like_ferredoxin"/>
</dbReference>
<evidence type="ECO:0000256" key="1">
    <source>
        <dbReference type="ARBA" id="ARBA00022603"/>
    </source>
</evidence>
<feature type="active site" description="Nucleophile" evidence="5">
    <location>
        <position position="330"/>
    </location>
</feature>
<dbReference type="Gene3D" id="3.30.70.1170">
    <property type="entry name" value="Sun protein, domain 3"/>
    <property type="match status" value="1"/>
</dbReference>
<dbReference type="SUPFAM" id="SSF53335">
    <property type="entry name" value="S-adenosyl-L-methionine-dependent methyltransferases"/>
    <property type="match status" value="1"/>
</dbReference>
<dbReference type="KEGG" id="pnl:PNK_1976"/>
<protein>
    <recommendedName>
        <fullName evidence="6">SAM-dependent MTase RsmB/NOP-type domain-containing protein</fullName>
    </recommendedName>
</protein>
<sequence length="377" mass="43152">MTQKIPFREHHLLTLLEAYDKQTLPLDLFISHYFREHTALGSKDRAFIAETIYALIRWKGLLDYLVPYACWLDRYEAFQTLDQAAIQQKTDIPLHTRVSFPPYLFSLFEDNYGTDKATELCLISNTPAPTTVRVNALKTTRDALLQSWDSQYKVSPTKISPDGIVFHKKINFFGLPEFKEGLFEVQDEGSQLLAQLVRVQPGDQFLDYCAGSGGKTLALAPAMQHKGQIYVHDIRPFALQEARKRLKRAGIQNSQILLPDSPNLNKLKKKMNWVLVDAPCTGTGTLRRNPDMKWKFDENTLPRLIGQQRTIFEKALSFLHPEGRIVYATCSVLKEENQLQLEHFIKTYQLQVEGEIFQSLPAQGEMDGFFGVVLKRA</sequence>
<evidence type="ECO:0000256" key="4">
    <source>
        <dbReference type="ARBA" id="ARBA00022884"/>
    </source>
</evidence>
<gene>
    <name evidence="7" type="primary">rsmB</name>
    <name evidence="7" type="ORF">PNK_1976</name>
</gene>
<reference evidence="8" key="1">
    <citation type="submission" date="2015-09" db="EMBL/GenBank/DDBJ databases">
        <authorList>
            <person name="Bertelli C."/>
        </authorList>
    </citation>
    <scope>NUCLEOTIDE SEQUENCE [LARGE SCALE GENOMIC DNA]</scope>
    <source>
        <strain evidence="8">KNic</strain>
    </source>
</reference>
<evidence type="ECO:0000256" key="5">
    <source>
        <dbReference type="PROSITE-ProRule" id="PRU01023"/>
    </source>
</evidence>
<organism evidence="7 8">
    <name type="scientific">Candidatus Protochlamydia naegleriophila</name>
    <dbReference type="NCBI Taxonomy" id="389348"/>
    <lineage>
        <taxon>Bacteria</taxon>
        <taxon>Pseudomonadati</taxon>
        <taxon>Chlamydiota</taxon>
        <taxon>Chlamydiia</taxon>
        <taxon>Parachlamydiales</taxon>
        <taxon>Parachlamydiaceae</taxon>
        <taxon>Candidatus Protochlamydia</taxon>
    </lineage>
</organism>
<dbReference type="GO" id="GO:0003723">
    <property type="term" value="F:RNA binding"/>
    <property type="evidence" value="ECO:0007669"/>
    <property type="project" value="UniProtKB-UniRule"/>
</dbReference>
<dbReference type="AlphaFoldDB" id="A0A0U5CRG1"/>
<dbReference type="FunCoup" id="A0A0U5CRG1">
    <property type="interactions" value="377"/>
</dbReference>
<dbReference type="PROSITE" id="PS51686">
    <property type="entry name" value="SAM_MT_RSMB_NOP"/>
    <property type="match status" value="1"/>
</dbReference>
<dbReference type="PATRIC" id="fig|389348.3.peg.2223"/>
<dbReference type="Proteomes" id="UP000069902">
    <property type="component" value="Chromosome cPNK"/>
</dbReference>
<feature type="binding site" evidence="5">
    <location>
        <position position="277"/>
    </location>
    <ligand>
        <name>S-adenosyl-L-methionine</name>
        <dbReference type="ChEBI" id="CHEBI:59789"/>
    </ligand>
</feature>
<evidence type="ECO:0000256" key="3">
    <source>
        <dbReference type="ARBA" id="ARBA00022691"/>
    </source>
</evidence>
<dbReference type="RefSeq" id="WP_059061776.1">
    <property type="nucleotide sequence ID" value="NZ_LN879502.1"/>
</dbReference>
<feature type="binding site" evidence="5">
    <location>
        <position position="233"/>
    </location>
    <ligand>
        <name>S-adenosyl-L-methionine</name>
        <dbReference type="ChEBI" id="CHEBI:59789"/>
    </ligand>
</feature>
<keyword evidence="2 5" id="KW-0808">Transferase</keyword>
<comment type="similarity">
    <text evidence="5">Belongs to the class I-like SAM-binding methyltransferase superfamily. RsmB/NOP family.</text>
</comment>
<dbReference type="InterPro" id="IPR023267">
    <property type="entry name" value="RCMT"/>
</dbReference>
<dbReference type="GO" id="GO:0000470">
    <property type="term" value="P:maturation of LSU-rRNA"/>
    <property type="evidence" value="ECO:0007669"/>
    <property type="project" value="TreeGrafter"/>
</dbReference>
<keyword evidence="4 5" id="KW-0694">RNA-binding</keyword>
<dbReference type="PANTHER" id="PTHR22807">
    <property type="entry name" value="NOP2 YEAST -RELATED NOL1/NOP2/FMU SUN DOMAIN-CONTAINING"/>
    <property type="match status" value="1"/>
</dbReference>
<name>A0A0U5CRG1_9BACT</name>
<dbReference type="EMBL" id="LN879502">
    <property type="protein sequence ID" value="CUI17580.1"/>
    <property type="molecule type" value="Genomic_DNA"/>
</dbReference>
<feature type="domain" description="SAM-dependent MTase RsmB/NOP-type" evidence="6">
    <location>
        <begin position="120"/>
        <end position="377"/>
    </location>
</feature>
<dbReference type="InterPro" id="IPR049560">
    <property type="entry name" value="MeTrfase_RsmB-F_NOP2_cat"/>
</dbReference>
<comment type="caution">
    <text evidence="5">Lacks conserved residue(s) required for the propagation of feature annotation.</text>
</comment>
<dbReference type="InterPro" id="IPR029063">
    <property type="entry name" value="SAM-dependent_MTases_sf"/>
</dbReference>
<dbReference type="InParanoid" id="A0A0U5CRG1"/>